<dbReference type="InterPro" id="IPR010095">
    <property type="entry name" value="Cas12f1-like_TNB"/>
</dbReference>
<proteinExistence type="inferred from homology"/>
<comment type="similarity">
    <text evidence="2">In the N-terminal section; belongs to the transposase 2 family.</text>
</comment>
<accession>D6TTV6</accession>
<organism evidence="9 10">
    <name type="scientific">Ktedonobacter racemifer DSM 44963</name>
    <dbReference type="NCBI Taxonomy" id="485913"/>
    <lineage>
        <taxon>Bacteria</taxon>
        <taxon>Bacillati</taxon>
        <taxon>Chloroflexota</taxon>
        <taxon>Ktedonobacteria</taxon>
        <taxon>Ktedonobacterales</taxon>
        <taxon>Ktedonobacteraceae</taxon>
        <taxon>Ktedonobacter</taxon>
    </lineage>
</organism>
<dbReference type="PANTHER" id="PTHR30405">
    <property type="entry name" value="TRANSPOSASE"/>
    <property type="match status" value="1"/>
</dbReference>
<reference evidence="9 10" key="1">
    <citation type="journal article" date="2011" name="Stand. Genomic Sci.">
        <title>Non-contiguous finished genome sequence and contextual data of the filamentous soil bacterium Ktedonobacter racemifer type strain (SOSP1-21).</title>
        <authorList>
            <person name="Chang Y.J."/>
            <person name="Land M."/>
            <person name="Hauser L."/>
            <person name="Chertkov O."/>
            <person name="Del Rio T.G."/>
            <person name="Nolan M."/>
            <person name="Copeland A."/>
            <person name="Tice H."/>
            <person name="Cheng J.F."/>
            <person name="Lucas S."/>
            <person name="Han C."/>
            <person name="Goodwin L."/>
            <person name="Pitluck S."/>
            <person name="Ivanova N."/>
            <person name="Ovchinikova G."/>
            <person name="Pati A."/>
            <person name="Chen A."/>
            <person name="Palaniappan K."/>
            <person name="Mavromatis K."/>
            <person name="Liolios K."/>
            <person name="Brettin T."/>
            <person name="Fiebig A."/>
            <person name="Rohde M."/>
            <person name="Abt B."/>
            <person name="Goker M."/>
            <person name="Detter J.C."/>
            <person name="Woyke T."/>
            <person name="Bristow J."/>
            <person name="Eisen J.A."/>
            <person name="Markowitz V."/>
            <person name="Hugenholtz P."/>
            <person name="Kyrpides N.C."/>
            <person name="Klenk H.P."/>
            <person name="Lapidus A."/>
        </authorList>
    </citation>
    <scope>NUCLEOTIDE SEQUENCE [LARGE SCALE GENOMIC DNA]</scope>
    <source>
        <strain evidence="10">DSM 44963</strain>
    </source>
</reference>
<evidence type="ECO:0000256" key="3">
    <source>
        <dbReference type="ARBA" id="ARBA00022578"/>
    </source>
</evidence>
<dbReference type="Pfam" id="PF01385">
    <property type="entry name" value="OrfB_IS605"/>
    <property type="match status" value="1"/>
</dbReference>
<protein>
    <submittedName>
        <fullName evidence="9">Transposase, IS605 OrfB family</fullName>
    </submittedName>
</protein>
<keyword evidence="4" id="KW-0238">DNA-binding</keyword>
<dbReference type="GO" id="GO:0003677">
    <property type="term" value="F:DNA binding"/>
    <property type="evidence" value="ECO:0007669"/>
    <property type="project" value="UniProtKB-KW"/>
</dbReference>
<evidence type="ECO:0000256" key="4">
    <source>
        <dbReference type="ARBA" id="ARBA00023125"/>
    </source>
</evidence>
<comment type="caution">
    <text evidence="9">The sequence shown here is derived from an EMBL/GenBank/DDBJ whole genome shotgun (WGS) entry which is preliminary data.</text>
</comment>
<feature type="domain" description="Cas12f1-like TNB" evidence="8">
    <location>
        <begin position="353"/>
        <end position="420"/>
    </location>
</feature>
<sequence>MYGCTAHHTCHLQAGFPLYHEKANDIKQIITAKLKLLPTPEQQQRLRQTQLAYRDALNAVSHYAFAHGKTSSVTTLHKGMYAQLRARFGLPSQLACSVERQVSATYKGLWTKLVKNIEHRRAKITKKRFKGLDQPPHYSSPTVQYTYARDYTFQCESRVSIGTLTGRISIPYQGYDKQTALIQHGARIGDAKLWYDQPKKQFYLLVSLELEIPDPTPAQLTEVVGVDVGIRYLAVTSTSTGKASFYSGKRVRHRANHYARLRKRLQQKGTRGAKRRLRRIEQRERRLKLHTNHIIAKQIIEQHPHALIGLEQLTDIRERTRRRKRKRTKKGKGTQTVSAKARKANRVHSQWSFAELQALLSYKATLAGSLAVKVDADYTSKACPMCGHTADENRPNKGLRFGCQQCGYTLHADLIGARNVTLRTLLIRQDWIRTGFVSMAPDASDKEAKAARLRRYAEVRWSPGVTNKPPVSDRR</sequence>
<gene>
    <name evidence="9" type="ORF">Krac_4858</name>
</gene>
<feature type="compositionally biased region" description="Basic residues" evidence="6">
    <location>
        <begin position="321"/>
        <end position="332"/>
    </location>
</feature>
<dbReference type="GO" id="GO:0032196">
    <property type="term" value="P:transposition"/>
    <property type="evidence" value="ECO:0007669"/>
    <property type="project" value="UniProtKB-KW"/>
</dbReference>
<name>D6TTV6_KTERA</name>
<dbReference type="NCBIfam" id="NF040570">
    <property type="entry name" value="guided_TnpB"/>
    <property type="match status" value="1"/>
</dbReference>
<dbReference type="InterPro" id="IPR001959">
    <property type="entry name" value="Transposase"/>
</dbReference>
<dbReference type="eggNOG" id="COG0675">
    <property type="taxonomic scope" value="Bacteria"/>
</dbReference>
<feature type="region of interest" description="Disordered" evidence="6">
    <location>
        <begin position="321"/>
        <end position="343"/>
    </location>
</feature>
<dbReference type="Pfam" id="PF07282">
    <property type="entry name" value="Cas12f1-like_TNB"/>
    <property type="match status" value="1"/>
</dbReference>
<comment type="similarity">
    <text evidence="1">In the C-terminal section; belongs to the transposase 35 family.</text>
</comment>
<dbReference type="GO" id="GO:0006310">
    <property type="term" value="P:DNA recombination"/>
    <property type="evidence" value="ECO:0007669"/>
    <property type="project" value="UniProtKB-KW"/>
</dbReference>
<evidence type="ECO:0000259" key="7">
    <source>
        <dbReference type="Pfam" id="PF01385"/>
    </source>
</evidence>
<keyword evidence="5" id="KW-0233">DNA recombination</keyword>
<evidence type="ECO:0000256" key="6">
    <source>
        <dbReference type="SAM" id="MobiDB-lite"/>
    </source>
</evidence>
<dbReference type="Proteomes" id="UP000004508">
    <property type="component" value="Unassembled WGS sequence"/>
</dbReference>
<evidence type="ECO:0000259" key="8">
    <source>
        <dbReference type="Pfam" id="PF07282"/>
    </source>
</evidence>
<feature type="domain" description="Probable transposase IS891/IS1136/IS1341" evidence="7">
    <location>
        <begin position="211"/>
        <end position="307"/>
    </location>
</feature>
<evidence type="ECO:0000256" key="5">
    <source>
        <dbReference type="ARBA" id="ARBA00023172"/>
    </source>
</evidence>
<dbReference type="EMBL" id="ADVG01000003">
    <property type="protein sequence ID" value="EFH83857.1"/>
    <property type="molecule type" value="Genomic_DNA"/>
</dbReference>
<dbReference type="InterPro" id="IPR051399">
    <property type="entry name" value="RNA-guided_DNA_endo/Transpos"/>
</dbReference>
<evidence type="ECO:0000256" key="2">
    <source>
        <dbReference type="ARBA" id="ARBA00011044"/>
    </source>
</evidence>
<dbReference type="InParanoid" id="D6TTV6"/>
<evidence type="ECO:0000256" key="1">
    <source>
        <dbReference type="ARBA" id="ARBA00008761"/>
    </source>
</evidence>
<keyword evidence="3" id="KW-0815">Transposition</keyword>
<evidence type="ECO:0000313" key="10">
    <source>
        <dbReference type="Proteomes" id="UP000004508"/>
    </source>
</evidence>
<keyword evidence="10" id="KW-1185">Reference proteome</keyword>
<evidence type="ECO:0000313" key="9">
    <source>
        <dbReference type="EMBL" id="EFH83857.1"/>
    </source>
</evidence>
<dbReference type="PANTHER" id="PTHR30405:SF26">
    <property type="entry name" value="TRANSPOSASE, PROBABLY IS605-TNPB FAMILY"/>
    <property type="match status" value="1"/>
</dbReference>
<dbReference type="AlphaFoldDB" id="D6TTV6"/>